<evidence type="ECO:0000313" key="2">
    <source>
        <dbReference type="EMBL" id="TGY52107.1"/>
    </source>
</evidence>
<dbReference type="InterPro" id="IPR023137">
    <property type="entry name" value="BrxA_sf"/>
</dbReference>
<dbReference type="InterPro" id="IPR014948">
    <property type="entry name" value="BrxA"/>
</dbReference>
<accession>A0A4S2E9C7</accession>
<dbReference type="Proteomes" id="UP000306855">
    <property type="component" value="Unassembled WGS sequence"/>
</dbReference>
<proteinExistence type="predicted"/>
<name>A0A4S2E9C7_9LACO</name>
<organism evidence="2 3">
    <name type="scientific">Ligilactobacillus murinus</name>
    <dbReference type="NCBI Taxonomy" id="1622"/>
    <lineage>
        <taxon>Bacteria</taxon>
        <taxon>Bacillati</taxon>
        <taxon>Bacillota</taxon>
        <taxon>Bacilli</taxon>
        <taxon>Lactobacillales</taxon>
        <taxon>Lactobacillaceae</taxon>
        <taxon>Ligilactobacillus</taxon>
    </lineage>
</organism>
<gene>
    <name evidence="2" type="ORF">E5340_10790</name>
    <name evidence="1" type="ORF">FEE40_11010</name>
</gene>
<dbReference type="EMBL" id="SRYK01000089">
    <property type="protein sequence ID" value="TGY52107.1"/>
    <property type="molecule type" value="Genomic_DNA"/>
</dbReference>
<sequence>MAKKIYSAGLVSQRFWFYEVKQYLELRSMGKSDDVISSLSDTENIFGAVSQSRAREIYRTVKHRGNVLGEEMQQEFFELDIDNQKLVALIAIFLLNDLIFEFVNEVYREQLNKGILELTITDYKAFFSEKQRTNEIVARWKPYTYSRLISVYRNYLLEAGLIREEAGVDVITPAVVDKRVEIWLSDIGRLDILKAITGVA</sequence>
<protein>
    <submittedName>
        <fullName evidence="2">DUF1819 family protein</fullName>
    </submittedName>
</protein>
<dbReference type="Pfam" id="PF08849">
    <property type="entry name" value="BrxA"/>
    <property type="match status" value="1"/>
</dbReference>
<reference evidence="2 3" key="2">
    <citation type="submission" date="2019-04" db="EMBL/GenBank/DDBJ databases">
        <title>Microbes associate with the intestines of laboratory mice.</title>
        <authorList>
            <person name="Navarre W."/>
            <person name="Wong E."/>
            <person name="Huang K."/>
            <person name="Tropini C."/>
            <person name="Ng K."/>
            <person name="Yu B."/>
        </authorList>
    </citation>
    <scope>NUCLEOTIDE SEQUENCE [LARGE SCALE GENOMIC DNA]</scope>
    <source>
        <strain evidence="2 3">NM26_J9</strain>
    </source>
</reference>
<evidence type="ECO:0000313" key="3">
    <source>
        <dbReference type="Proteomes" id="UP000306855"/>
    </source>
</evidence>
<dbReference type="RefSeq" id="WP_135942479.1">
    <property type="nucleotide sequence ID" value="NZ_AP025728.1"/>
</dbReference>
<dbReference type="EMBL" id="CP040852">
    <property type="protein sequence ID" value="QIA90643.1"/>
    <property type="molecule type" value="Genomic_DNA"/>
</dbReference>
<dbReference type="AlphaFoldDB" id="A0A4S2E9C7"/>
<reference evidence="1 4" key="1">
    <citation type="journal article" date="2019" name="Nat. Med.">
        <title>Preventing dysbiosis of the neonatal mouse intestinal microbiome protects against late-onset sepsis.</title>
        <authorList>
            <person name="Singer J.R."/>
            <person name="Blosser E.G."/>
            <person name="Zindl C.L."/>
            <person name="Silberger D.J."/>
            <person name="Conlan S."/>
            <person name="Laufer V.A."/>
            <person name="DiToro D."/>
            <person name="Deming C."/>
            <person name="Kumar R."/>
            <person name="Morrow C.D."/>
            <person name="Segre J.A."/>
            <person name="Gray M.J."/>
            <person name="Randolph D.A."/>
            <person name="Weaver C.T."/>
        </authorList>
    </citation>
    <scope>NUCLEOTIDE SEQUENCE [LARGE SCALE GENOMIC DNA]</scope>
    <source>
        <strain evidence="1 4">V10</strain>
    </source>
</reference>
<evidence type="ECO:0000313" key="1">
    <source>
        <dbReference type="EMBL" id="QIA90643.1"/>
    </source>
</evidence>
<dbReference type="Proteomes" id="UP000463931">
    <property type="component" value="Chromosome"/>
</dbReference>
<evidence type="ECO:0000313" key="4">
    <source>
        <dbReference type="Proteomes" id="UP000463931"/>
    </source>
</evidence>
<dbReference type="Gene3D" id="1.10.3540.10">
    <property type="entry name" value="uncharacterized protein from magnetospirillum magneticum domain"/>
    <property type="match status" value="1"/>
</dbReference>